<dbReference type="SMART" id="SM00796">
    <property type="entry name" value="AHS1"/>
    <property type="match status" value="1"/>
</dbReference>
<evidence type="ECO:0000259" key="4">
    <source>
        <dbReference type="SMART" id="SM00796"/>
    </source>
</evidence>
<dbReference type="SUPFAM" id="SSF160467">
    <property type="entry name" value="PH0987 N-terminal domain-like"/>
    <property type="match status" value="1"/>
</dbReference>
<dbReference type="PANTHER" id="PTHR34698">
    <property type="entry name" value="5-OXOPROLINASE SUBUNIT B"/>
    <property type="match status" value="1"/>
</dbReference>
<dbReference type="Gene3D" id="2.40.100.10">
    <property type="entry name" value="Cyclophilin-like"/>
    <property type="match status" value="1"/>
</dbReference>
<dbReference type="PANTHER" id="PTHR34698:SF2">
    <property type="entry name" value="5-OXOPROLINASE SUBUNIT B"/>
    <property type="match status" value="1"/>
</dbReference>
<dbReference type="AlphaFoldDB" id="A0A7Y9ICX7"/>
<gene>
    <name evidence="5" type="ORF">BKA15_005328</name>
</gene>
<feature type="domain" description="Carboxyltransferase" evidence="4">
    <location>
        <begin position="8"/>
        <end position="202"/>
    </location>
</feature>
<evidence type="ECO:0000256" key="3">
    <source>
        <dbReference type="ARBA" id="ARBA00022840"/>
    </source>
</evidence>
<organism evidence="5 6">
    <name type="scientific">Microlunatus parietis</name>
    <dbReference type="NCBI Taxonomy" id="682979"/>
    <lineage>
        <taxon>Bacteria</taxon>
        <taxon>Bacillati</taxon>
        <taxon>Actinomycetota</taxon>
        <taxon>Actinomycetes</taxon>
        <taxon>Propionibacteriales</taxon>
        <taxon>Propionibacteriaceae</taxon>
        <taxon>Microlunatus</taxon>
    </lineage>
</organism>
<protein>
    <submittedName>
        <fullName evidence="5">KipI family sensor histidine kinase inhibitor</fullName>
    </submittedName>
</protein>
<evidence type="ECO:0000313" key="5">
    <source>
        <dbReference type="EMBL" id="NYE73999.1"/>
    </source>
</evidence>
<dbReference type="EMBL" id="JACCBU010000001">
    <property type="protein sequence ID" value="NYE73999.1"/>
    <property type="molecule type" value="Genomic_DNA"/>
</dbReference>
<accession>A0A7Y9ICX7</accession>
<dbReference type="Proteomes" id="UP000569914">
    <property type="component" value="Unassembled WGS sequence"/>
</dbReference>
<dbReference type="InterPro" id="IPR003833">
    <property type="entry name" value="CT_C_D"/>
</dbReference>
<dbReference type="RefSeq" id="WP_179755951.1">
    <property type="nucleotide sequence ID" value="NZ_JACCBU010000001.1"/>
</dbReference>
<dbReference type="GO" id="GO:0016787">
    <property type="term" value="F:hydrolase activity"/>
    <property type="evidence" value="ECO:0007669"/>
    <property type="project" value="UniProtKB-KW"/>
</dbReference>
<sequence length="216" mass="22896">MISTGDEVEIRPAGDRALLLLPGRSDLLAGMLATVRSAGVPGVADLLPAAETLLITLDENVDQRSVARDLRALLTDLATWVPAPDDEAGEVVIPVRYDGVDLDDVAGMLGLGVPGLIAAHTGRVWRCRFVGFTAGFGYLECDEPWPAVPRRAQSRTAVPAGSVGLADRYSAVYPRRAPGGWQLIGTTDVAMWDLGRPQSALLAPGTRVRFVEATSP</sequence>
<dbReference type="SUPFAM" id="SSF50891">
    <property type="entry name" value="Cyclophilin-like"/>
    <property type="match status" value="1"/>
</dbReference>
<keyword evidence="1" id="KW-0547">Nucleotide-binding</keyword>
<evidence type="ECO:0000256" key="2">
    <source>
        <dbReference type="ARBA" id="ARBA00022801"/>
    </source>
</evidence>
<keyword evidence="2" id="KW-0378">Hydrolase</keyword>
<dbReference type="Gene3D" id="3.30.1360.40">
    <property type="match status" value="1"/>
</dbReference>
<keyword evidence="3" id="KW-0067">ATP-binding</keyword>
<dbReference type="InterPro" id="IPR010016">
    <property type="entry name" value="PxpB"/>
</dbReference>
<evidence type="ECO:0000313" key="6">
    <source>
        <dbReference type="Proteomes" id="UP000569914"/>
    </source>
</evidence>
<name>A0A7Y9ICX7_9ACTN</name>
<reference evidence="5 6" key="1">
    <citation type="submission" date="2020-07" db="EMBL/GenBank/DDBJ databases">
        <title>Sequencing the genomes of 1000 actinobacteria strains.</title>
        <authorList>
            <person name="Klenk H.-P."/>
        </authorList>
    </citation>
    <scope>NUCLEOTIDE SEQUENCE [LARGE SCALE GENOMIC DNA]</scope>
    <source>
        <strain evidence="5 6">DSM 22083</strain>
    </source>
</reference>
<dbReference type="InterPro" id="IPR029000">
    <property type="entry name" value="Cyclophilin-like_dom_sf"/>
</dbReference>
<comment type="caution">
    <text evidence="5">The sequence shown here is derived from an EMBL/GenBank/DDBJ whole genome shotgun (WGS) entry which is preliminary data.</text>
</comment>
<dbReference type="GO" id="GO:0005524">
    <property type="term" value="F:ATP binding"/>
    <property type="evidence" value="ECO:0007669"/>
    <property type="project" value="UniProtKB-KW"/>
</dbReference>
<dbReference type="Pfam" id="PF02682">
    <property type="entry name" value="CT_C_D"/>
    <property type="match status" value="1"/>
</dbReference>
<evidence type="ECO:0000256" key="1">
    <source>
        <dbReference type="ARBA" id="ARBA00022741"/>
    </source>
</evidence>
<keyword evidence="6" id="KW-1185">Reference proteome</keyword>
<proteinExistence type="predicted"/>